<evidence type="ECO:0000256" key="2">
    <source>
        <dbReference type="ARBA" id="ARBA00022525"/>
    </source>
</evidence>
<dbReference type="GO" id="GO:0005576">
    <property type="term" value="C:extracellular region"/>
    <property type="evidence" value="ECO:0007669"/>
    <property type="project" value="UniProtKB-SubCell"/>
</dbReference>
<dbReference type="PROSITE" id="PS50843">
    <property type="entry name" value="EXPANSIN_CBD"/>
    <property type="match status" value="1"/>
</dbReference>
<dbReference type="SUPFAM" id="SSF50685">
    <property type="entry name" value="Barwin-like endoglucanases"/>
    <property type="match status" value="1"/>
</dbReference>
<evidence type="ECO:0000259" key="4">
    <source>
        <dbReference type="PROSITE" id="PS50842"/>
    </source>
</evidence>
<reference evidence="6" key="1">
    <citation type="journal article" date="2018" name="DNA Res.">
        <title>Multiple hybrid de novo genome assembly of finger millet, an orphan allotetraploid crop.</title>
        <authorList>
            <person name="Hatakeyama M."/>
            <person name="Aluri S."/>
            <person name="Balachadran M.T."/>
            <person name="Sivarajan S.R."/>
            <person name="Patrignani A."/>
            <person name="Gruter S."/>
            <person name="Poveda L."/>
            <person name="Shimizu-Inatsugi R."/>
            <person name="Baeten J."/>
            <person name="Francoijs K.J."/>
            <person name="Nataraja K.N."/>
            <person name="Reddy Y.A.N."/>
            <person name="Phadnis S."/>
            <person name="Ravikumar R.L."/>
            <person name="Schlapbach R."/>
            <person name="Sreeman S.M."/>
            <person name="Shimizu K.K."/>
        </authorList>
    </citation>
    <scope>NUCLEOTIDE SEQUENCE</scope>
</reference>
<dbReference type="SUPFAM" id="SSF49590">
    <property type="entry name" value="PHL pollen allergen"/>
    <property type="match status" value="1"/>
</dbReference>
<name>A0AAV5FUM5_ELECO</name>
<evidence type="ECO:0000259" key="5">
    <source>
        <dbReference type="PROSITE" id="PS50843"/>
    </source>
</evidence>
<feature type="signal peptide" evidence="3">
    <location>
        <begin position="1"/>
        <end position="25"/>
    </location>
</feature>
<dbReference type="PANTHER" id="PTHR31692:SF25">
    <property type="entry name" value="EXPANSIN-LIKE A4"/>
    <property type="match status" value="1"/>
</dbReference>
<dbReference type="Proteomes" id="UP001054889">
    <property type="component" value="Unassembled WGS sequence"/>
</dbReference>
<gene>
    <name evidence="6" type="primary">gb28503</name>
    <name evidence="6" type="ORF">PR202_gb28503</name>
</gene>
<feature type="domain" description="Expansin-like CBD" evidence="5">
    <location>
        <begin position="171"/>
        <end position="264"/>
    </location>
</feature>
<keyword evidence="3" id="KW-0732">Signal</keyword>
<comment type="caution">
    <text evidence="6">The sequence shown here is derived from an EMBL/GenBank/DDBJ whole genome shotgun (WGS) entry which is preliminary data.</text>
</comment>
<evidence type="ECO:0000313" key="6">
    <source>
        <dbReference type="EMBL" id="GJN39389.1"/>
    </source>
</evidence>
<proteinExistence type="predicted"/>
<dbReference type="InterPro" id="IPR007117">
    <property type="entry name" value="Expansin_CBD"/>
</dbReference>
<feature type="chain" id="PRO_5043472965" evidence="3">
    <location>
        <begin position="26"/>
        <end position="298"/>
    </location>
</feature>
<protein>
    <submittedName>
        <fullName evidence="6">Uncharacterized protein</fullName>
    </submittedName>
</protein>
<dbReference type="Pfam" id="PF01357">
    <property type="entry name" value="Expansin_C"/>
    <property type="match status" value="1"/>
</dbReference>
<comment type="subcellular location">
    <subcellularLocation>
        <location evidence="1">Secreted</location>
    </subcellularLocation>
</comment>
<evidence type="ECO:0000256" key="3">
    <source>
        <dbReference type="SAM" id="SignalP"/>
    </source>
</evidence>
<dbReference type="Gene3D" id="2.40.40.10">
    <property type="entry name" value="RlpA-like domain"/>
    <property type="match status" value="1"/>
</dbReference>
<dbReference type="PROSITE" id="PS50842">
    <property type="entry name" value="EXPANSIN_EG45"/>
    <property type="match status" value="1"/>
</dbReference>
<dbReference type="InterPro" id="IPR036908">
    <property type="entry name" value="RlpA-like_sf"/>
</dbReference>
<dbReference type="Gene3D" id="2.60.40.760">
    <property type="entry name" value="Expansin, cellulose-binding-like domain"/>
    <property type="match status" value="1"/>
</dbReference>
<dbReference type="EMBL" id="BQKI01000097">
    <property type="protein sequence ID" value="GJN39389.1"/>
    <property type="molecule type" value="Genomic_DNA"/>
</dbReference>
<evidence type="ECO:0000313" key="7">
    <source>
        <dbReference type="Proteomes" id="UP001054889"/>
    </source>
</evidence>
<keyword evidence="7" id="KW-1185">Reference proteome</keyword>
<keyword evidence="2" id="KW-0964">Secreted</keyword>
<accession>A0AAV5FUM5</accession>
<dbReference type="AlphaFoldDB" id="A0AAV5FUM5"/>
<dbReference type="PANTHER" id="PTHR31692">
    <property type="entry name" value="EXPANSIN-B3"/>
    <property type="match status" value="1"/>
</dbReference>
<reference evidence="6" key="2">
    <citation type="submission" date="2021-12" db="EMBL/GenBank/DDBJ databases">
        <title>Resequencing data analysis of finger millet.</title>
        <authorList>
            <person name="Hatakeyama M."/>
            <person name="Aluri S."/>
            <person name="Balachadran M.T."/>
            <person name="Sivarajan S.R."/>
            <person name="Poveda L."/>
            <person name="Shimizu-Inatsugi R."/>
            <person name="Schlapbach R."/>
            <person name="Sreeman S.M."/>
            <person name="Shimizu K.K."/>
        </authorList>
    </citation>
    <scope>NUCLEOTIDE SEQUENCE</scope>
</reference>
<dbReference type="InterPro" id="IPR036749">
    <property type="entry name" value="Expansin_CBD_sf"/>
</dbReference>
<feature type="domain" description="Expansin-like EG45" evidence="4">
    <location>
        <begin position="82"/>
        <end position="154"/>
    </location>
</feature>
<dbReference type="InterPro" id="IPR007112">
    <property type="entry name" value="Expansin/allergen_DPBB_dom"/>
</dbReference>
<organism evidence="6 7">
    <name type="scientific">Eleusine coracana subsp. coracana</name>
    <dbReference type="NCBI Taxonomy" id="191504"/>
    <lineage>
        <taxon>Eukaryota</taxon>
        <taxon>Viridiplantae</taxon>
        <taxon>Streptophyta</taxon>
        <taxon>Embryophyta</taxon>
        <taxon>Tracheophyta</taxon>
        <taxon>Spermatophyta</taxon>
        <taxon>Magnoliopsida</taxon>
        <taxon>Liliopsida</taxon>
        <taxon>Poales</taxon>
        <taxon>Poaceae</taxon>
        <taxon>PACMAD clade</taxon>
        <taxon>Chloridoideae</taxon>
        <taxon>Cynodonteae</taxon>
        <taxon>Eleusininae</taxon>
        <taxon>Eleusine</taxon>
    </lineage>
</organism>
<evidence type="ECO:0000256" key="1">
    <source>
        <dbReference type="ARBA" id="ARBA00004613"/>
    </source>
</evidence>
<sequence length="298" mass="32932">METEVLRLLLLLLTGQLLLLFPVAASNYECDWCPRHATASLFPNPNPNPNKKEDMMEQLLLPSNGDGVPFHPATASFQFQYGGCYQLRCRDRRVLCSNDDGINVVVVTTNETGGGFLLTRDSFVAMGISSSDQLAGNNLLQVDFRRIPCEYKTKNLAVRVEEESSRKPPAGHLAIRFLYQGGVTDIAAVEIAQEAREAWRPMMAARRRRGSNNKQKQGVWWHTTARAPAGGPLQLRLVITAGSGGKWLRTALPADWQPGGVYDTGIQITDVAVRACTRSCLLIAGNDNDGDVHELRRR</sequence>